<organism evidence="1 2">
    <name type="scientific">Rhizophagus irregularis (strain DAOM 197198w)</name>
    <name type="common">Glomus intraradices</name>
    <dbReference type="NCBI Taxonomy" id="1432141"/>
    <lineage>
        <taxon>Eukaryota</taxon>
        <taxon>Fungi</taxon>
        <taxon>Fungi incertae sedis</taxon>
        <taxon>Mucoromycota</taxon>
        <taxon>Glomeromycotina</taxon>
        <taxon>Glomeromycetes</taxon>
        <taxon>Glomerales</taxon>
        <taxon>Glomeraceae</taxon>
        <taxon>Rhizophagus</taxon>
    </lineage>
</organism>
<comment type="caution">
    <text evidence="1">The sequence shown here is derived from an EMBL/GenBank/DDBJ whole genome shotgun (WGS) entry which is preliminary data.</text>
</comment>
<dbReference type="Proteomes" id="UP000022910">
    <property type="component" value="Unassembled WGS sequence"/>
</dbReference>
<evidence type="ECO:0000313" key="2">
    <source>
        <dbReference type="Proteomes" id="UP000022910"/>
    </source>
</evidence>
<gene>
    <name evidence="1" type="ORF">RirG_252120</name>
</gene>
<evidence type="ECO:0000313" key="1">
    <source>
        <dbReference type="EMBL" id="EXX52552.1"/>
    </source>
</evidence>
<proteinExistence type="predicted"/>
<dbReference type="EMBL" id="JEMT01029282">
    <property type="protein sequence ID" value="EXX52552.1"/>
    <property type="molecule type" value="Genomic_DNA"/>
</dbReference>
<dbReference type="OrthoDB" id="1305622at2759"/>
<name>A0A015I669_RHIIW</name>
<accession>A0A015I669</accession>
<dbReference type="AlphaFoldDB" id="A0A015I669"/>
<dbReference type="HOGENOM" id="CLU_2470314_0_0_1"/>
<keyword evidence="2" id="KW-1185">Reference proteome</keyword>
<sequence>MNEFTPFDSLEMWNNIFNNKTIKSQYNNSRLNNLRSLMKTVCLRRTKDMKFNGCPIVCLSTINYYGHKIKFKTDERKIYDKMESDTKE</sequence>
<protein>
    <submittedName>
        <fullName evidence="1">Uncharacterized protein</fullName>
    </submittedName>
</protein>
<dbReference type="STRING" id="1432141.A0A015I669"/>
<reference evidence="1 2" key="1">
    <citation type="submission" date="2014-02" db="EMBL/GenBank/DDBJ databases">
        <title>Single nucleus genome sequencing reveals high similarity among nuclei of an endomycorrhizal fungus.</title>
        <authorList>
            <person name="Lin K."/>
            <person name="Geurts R."/>
            <person name="Zhang Z."/>
            <person name="Limpens E."/>
            <person name="Saunders D.G."/>
            <person name="Mu D."/>
            <person name="Pang E."/>
            <person name="Cao H."/>
            <person name="Cha H."/>
            <person name="Lin T."/>
            <person name="Zhou Q."/>
            <person name="Shang Y."/>
            <person name="Li Y."/>
            <person name="Ivanov S."/>
            <person name="Sharma T."/>
            <person name="Velzen R.V."/>
            <person name="Ruijter N.D."/>
            <person name="Aanen D.K."/>
            <person name="Win J."/>
            <person name="Kamoun S."/>
            <person name="Bisseling T."/>
            <person name="Huang S."/>
        </authorList>
    </citation>
    <scope>NUCLEOTIDE SEQUENCE [LARGE SCALE GENOMIC DNA]</scope>
    <source>
        <strain evidence="2">DAOM197198w</strain>
    </source>
</reference>